<evidence type="ECO:0000256" key="1">
    <source>
        <dbReference type="ARBA" id="ARBA00023002"/>
    </source>
</evidence>
<evidence type="ECO:0000256" key="2">
    <source>
        <dbReference type="ARBA" id="ARBA00023445"/>
    </source>
</evidence>
<name>A0A370TKY1_9HELO</name>
<keyword evidence="1" id="KW-0560">Oxidoreductase</keyword>
<dbReference type="PANTHER" id="PTHR10366">
    <property type="entry name" value="NAD DEPENDENT EPIMERASE/DEHYDRATASE"/>
    <property type="match status" value="1"/>
</dbReference>
<dbReference type="SUPFAM" id="SSF51735">
    <property type="entry name" value="NAD(P)-binding Rossmann-fold domains"/>
    <property type="match status" value="1"/>
</dbReference>
<dbReference type="GeneID" id="43599647"/>
<dbReference type="OrthoDB" id="2735536at2759"/>
<dbReference type="STRING" id="2656787.A0A370TKY1"/>
<comment type="similarity">
    <text evidence="2">Belongs to the NAD(P)-dependent epimerase/dehydratase family. Dihydroflavonol-4-reductase subfamily.</text>
</comment>
<dbReference type="Gene3D" id="3.40.50.720">
    <property type="entry name" value="NAD(P)-binding Rossmann-like Domain"/>
    <property type="match status" value="1"/>
</dbReference>
<accession>A0A370TKY1</accession>
<proteinExistence type="inferred from homology"/>
<dbReference type="Pfam" id="PF01370">
    <property type="entry name" value="Epimerase"/>
    <property type="match status" value="1"/>
</dbReference>
<dbReference type="EMBL" id="NPIC01000005">
    <property type="protein sequence ID" value="RDL36186.1"/>
    <property type="molecule type" value="Genomic_DNA"/>
</dbReference>
<evidence type="ECO:0000313" key="5">
    <source>
        <dbReference type="Proteomes" id="UP000254866"/>
    </source>
</evidence>
<dbReference type="PANTHER" id="PTHR10366:SF562">
    <property type="entry name" value="ALDEHYDE REDUCTASE II (AFU_ORTHOLOGUE AFUA_1G11360)"/>
    <property type="match status" value="1"/>
</dbReference>
<dbReference type="AlphaFoldDB" id="A0A370TKY1"/>
<evidence type="ECO:0000313" key="4">
    <source>
        <dbReference type="EMBL" id="RDL36186.1"/>
    </source>
</evidence>
<protein>
    <recommendedName>
        <fullName evidence="3">NAD-dependent epimerase/dehydratase domain-containing protein</fullName>
    </recommendedName>
</protein>
<dbReference type="InterPro" id="IPR036291">
    <property type="entry name" value="NAD(P)-bd_dom_sf"/>
</dbReference>
<feature type="domain" description="NAD-dependent epimerase/dehydratase" evidence="3">
    <location>
        <begin position="16"/>
        <end position="277"/>
    </location>
</feature>
<dbReference type="RefSeq" id="XP_031868842.1">
    <property type="nucleotide sequence ID" value="XM_032015421.1"/>
</dbReference>
<evidence type="ECO:0000259" key="3">
    <source>
        <dbReference type="Pfam" id="PF01370"/>
    </source>
</evidence>
<dbReference type="GO" id="GO:0016616">
    <property type="term" value="F:oxidoreductase activity, acting on the CH-OH group of donors, NAD or NADP as acceptor"/>
    <property type="evidence" value="ECO:0007669"/>
    <property type="project" value="TreeGrafter"/>
</dbReference>
<comment type="caution">
    <text evidence="4">The sequence shown here is derived from an EMBL/GenBank/DDBJ whole genome shotgun (WGS) entry which is preliminary data.</text>
</comment>
<sequence length="346" mass="37204">MKLSASDLAIPTGSVVLVTGASGFIATHIVDQLLLAGYRVRGTVRDEKKVAWTTELFTERHGAGKFSAVIVPEMSIEGAFDEAVKGVQGVVHSAAVMTFSPDPNEVIPESIAGATGILRSAAKESSVKSFVLTSSSMAAAGGVPGPNKHFSIDASTWNDGQIKEAWSVTSAPFPPTHSSVVYGASKAEAEKAFWKFVEEEKPSFKVNTILPDANMGGILSLQGSLSTGNWIRMFYNGAVDFVKGLPLQWYVNVDDTARIHVAALVSKSVQNERIFAVAAPFNWGQIQAIFRKLRPSKSLPEVMLGAELSNMKVPNERGEQLLKDVFGRPGWNILEETVAENIKDLA</sequence>
<keyword evidence="5" id="KW-1185">Reference proteome</keyword>
<gene>
    <name evidence="4" type="ORF">BP5553_06798</name>
</gene>
<reference evidence="4 5" key="1">
    <citation type="journal article" date="2018" name="IMA Fungus">
        <title>IMA Genome-F 9: Draft genome sequence of Annulohypoxylon stygium, Aspergillus mulundensis, Berkeleyomyces basicola (syn. Thielaviopsis basicola), Ceratocystis smalleyi, two Cercospora beticola strains, Coleophoma cylindrospora, Fusarium fracticaudum, Phialophora cf. hyalina, and Morchella septimelata.</title>
        <authorList>
            <person name="Wingfield B.D."/>
            <person name="Bills G.F."/>
            <person name="Dong Y."/>
            <person name="Huang W."/>
            <person name="Nel W.J."/>
            <person name="Swalarsk-Parry B.S."/>
            <person name="Vaghefi N."/>
            <person name="Wilken P.M."/>
            <person name="An Z."/>
            <person name="de Beer Z.W."/>
            <person name="De Vos L."/>
            <person name="Chen L."/>
            <person name="Duong T.A."/>
            <person name="Gao Y."/>
            <person name="Hammerbacher A."/>
            <person name="Kikkert J.R."/>
            <person name="Li Y."/>
            <person name="Li H."/>
            <person name="Li K."/>
            <person name="Li Q."/>
            <person name="Liu X."/>
            <person name="Ma X."/>
            <person name="Naidoo K."/>
            <person name="Pethybridge S.J."/>
            <person name="Sun J."/>
            <person name="Steenkamp E.T."/>
            <person name="van der Nest M.A."/>
            <person name="van Wyk S."/>
            <person name="Wingfield M.J."/>
            <person name="Xiong C."/>
            <person name="Yue Q."/>
            <person name="Zhang X."/>
        </authorList>
    </citation>
    <scope>NUCLEOTIDE SEQUENCE [LARGE SCALE GENOMIC DNA]</scope>
    <source>
        <strain evidence="4 5">BP 5553</strain>
    </source>
</reference>
<dbReference type="InterPro" id="IPR001509">
    <property type="entry name" value="Epimerase_deHydtase"/>
</dbReference>
<organism evidence="4 5">
    <name type="scientific">Venustampulla echinocandica</name>
    <dbReference type="NCBI Taxonomy" id="2656787"/>
    <lineage>
        <taxon>Eukaryota</taxon>
        <taxon>Fungi</taxon>
        <taxon>Dikarya</taxon>
        <taxon>Ascomycota</taxon>
        <taxon>Pezizomycotina</taxon>
        <taxon>Leotiomycetes</taxon>
        <taxon>Helotiales</taxon>
        <taxon>Pleuroascaceae</taxon>
        <taxon>Venustampulla</taxon>
    </lineage>
</organism>
<dbReference type="Proteomes" id="UP000254866">
    <property type="component" value="Unassembled WGS sequence"/>
</dbReference>
<dbReference type="InterPro" id="IPR050425">
    <property type="entry name" value="NAD(P)_dehydrat-like"/>
</dbReference>